<name>A0A7G9R5Y5_9MICO</name>
<dbReference type="InterPro" id="IPR036388">
    <property type="entry name" value="WH-like_DNA-bd_sf"/>
</dbReference>
<dbReference type="InterPro" id="IPR027417">
    <property type="entry name" value="P-loop_NTPase"/>
</dbReference>
<dbReference type="InterPro" id="IPR011990">
    <property type="entry name" value="TPR-like_helical_dom_sf"/>
</dbReference>
<organism evidence="6 7">
    <name type="scientific">Phycicoccus endophyticus</name>
    <dbReference type="NCBI Taxonomy" id="1690220"/>
    <lineage>
        <taxon>Bacteria</taxon>
        <taxon>Bacillati</taxon>
        <taxon>Actinomycetota</taxon>
        <taxon>Actinomycetes</taxon>
        <taxon>Micrococcales</taxon>
        <taxon>Intrasporangiaceae</taxon>
        <taxon>Phycicoccus</taxon>
    </lineage>
</organism>
<protein>
    <submittedName>
        <fullName evidence="6">AAA family ATPase</fullName>
    </submittedName>
</protein>
<feature type="domain" description="OmpR/PhoB-type" evidence="4">
    <location>
        <begin position="11"/>
        <end position="82"/>
    </location>
</feature>
<evidence type="ECO:0000259" key="3">
    <source>
        <dbReference type="SMART" id="SM00382"/>
    </source>
</evidence>
<dbReference type="SMART" id="SM00862">
    <property type="entry name" value="Trans_reg_C"/>
    <property type="match status" value="1"/>
</dbReference>
<dbReference type="GO" id="GO:0016887">
    <property type="term" value="F:ATP hydrolysis activity"/>
    <property type="evidence" value="ECO:0007669"/>
    <property type="project" value="InterPro"/>
</dbReference>
<evidence type="ECO:0000313" key="7">
    <source>
        <dbReference type="Proteomes" id="UP000515976"/>
    </source>
</evidence>
<keyword evidence="2" id="KW-0238">DNA-binding</keyword>
<dbReference type="KEGG" id="pei:H9L10_09445"/>
<evidence type="ECO:0000313" key="6">
    <source>
        <dbReference type="EMBL" id="QNN51010.1"/>
    </source>
</evidence>
<dbReference type="Pfam" id="PF25872">
    <property type="entry name" value="HTH_77"/>
    <property type="match status" value="1"/>
</dbReference>
<dbReference type="Gene3D" id="1.10.10.10">
    <property type="entry name" value="Winged helix-like DNA-binding domain superfamily/Winged helix DNA-binding domain"/>
    <property type="match status" value="1"/>
</dbReference>
<gene>
    <name evidence="6" type="ORF">H9L10_09445</name>
</gene>
<dbReference type="PRINTS" id="PR00364">
    <property type="entry name" value="DISEASERSIST"/>
</dbReference>
<dbReference type="AlphaFoldDB" id="A0A7G9R5Y5"/>
<dbReference type="InterPro" id="IPR005158">
    <property type="entry name" value="BTAD"/>
</dbReference>
<dbReference type="InterPro" id="IPR001867">
    <property type="entry name" value="OmpR/PhoB-type_DNA-bd"/>
</dbReference>
<dbReference type="Pfam" id="PF13401">
    <property type="entry name" value="AAA_22"/>
    <property type="match status" value="1"/>
</dbReference>
<dbReference type="Pfam" id="PF03704">
    <property type="entry name" value="BTAD"/>
    <property type="match status" value="1"/>
</dbReference>
<evidence type="ECO:0000259" key="5">
    <source>
        <dbReference type="SMART" id="SM01043"/>
    </source>
</evidence>
<comment type="similarity">
    <text evidence="1">Belongs to the AfsR/DnrI/RedD regulatory family.</text>
</comment>
<dbReference type="EMBL" id="CP060712">
    <property type="protein sequence ID" value="QNN51010.1"/>
    <property type="molecule type" value="Genomic_DNA"/>
</dbReference>
<dbReference type="InterPro" id="IPR049945">
    <property type="entry name" value="AAA_22"/>
</dbReference>
<dbReference type="Proteomes" id="UP000515976">
    <property type="component" value="Chromosome"/>
</dbReference>
<dbReference type="PANTHER" id="PTHR47691">
    <property type="entry name" value="REGULATOR-RELATED"/>
    <property type="match status" value="1"/>
</dbReference>
<dbReference type="Gene3D" id="1.25.40.10">
    <property type="entry name" value="Tetratricopeptide repeat domain"/>
    <property type="match status" value="2"/>
</dbReference>
<feature type="domain" description="AAA+ ATPase" evidence="3">
    <location>
        <begin position="259"/>
        <end position="396"/>
    </location>
</feature>
<dbReference type="SMART" id="SM00382">
    <property type="entry name" value="AAA"/>
    <property type="match status" value="1"/>
</dbReference>
<evidence type="ECO:0000259" key="4">
    <source>
        <dbReference type="SMART" id="SM00862"/>
    </source>
</evidence>
<dbReference type="GO" id="GO:0006355">
    <property type="term" value="P:regulation of DNA-templated transcription"/>
    <property type="evidence" value="ECO:0007669"/>
    <property type="project" value="InterPro"/>
</dbReference>
<evidence type="ECO:0000256" key="2">
    <source>
        <dbReference type="ARBA" id="ARBA00023125"/>
    </source>
</evidence>
<keyword evidence="7" id="KW-1185">Reference proteome</keyword>
<dbReference type="GO" id="GO:0000160">
    <property type="term" value="P:phosphorelay signal transduction system"/>
    <property type="evidence" value="ECO:0007669"/>
    <property type="project" value="InterPro"/>
</dbReference>
<dbReference type="SUPFAM" id="SSF48452">
    <property type="entry name" value="TPR-like"/>
    <property type="match status" value="2"/>
</dbReference>
<dbReference type="SUPFAM" id="SSF52540">
    <property type="entry name" value="P-loop containing nucleoside triphosphate hydrolases"/>
    <property type="match status" value="1"/>
</dbReference>
<feature type="domain" description="Bacterial transcriptional activator" evidence="5">
    <location>
        <begin position="89"/>
        <end position="226"/>
    </location>
</feature>
<dbReference type="Gene3D" id="3.40.50.300">
    <property type="entry name" value="P-loop containing nucleotide triphosphate hydrolases"/>
    <property type="match status" value="1"/>
</dbReference>
<accession>A0A7G9R5Y5</accession>
<dbReference type="SMART" id="SM01043">
    <property type="entry name" value="BTAD"/>
    <property type="match status" value="1"/>
</dbReference>
<dbReference type="InterPro" id="IPR058852">
    <property type="entry name" value="HTH_77"/>
</dbReference>
<evidence type="ECO:0000256" key="1">
    <source>
        <dbReference type="ARBA" id="ARBA00005820"/>
    </source>
</evidence>
<sequence length="1044" mass="110260">MRLLDAVTWEGGPVPGGRTHALLAALADAAGRTVAENVLVEEVWGPAQAPANPTKALQVVVSRARAHTAPEVVERTGHGYRLGLPADQVDVSCVRRDAAAARAAAQRGDWVEAAAAARCVLGRPTPAPGAHGALAELRADTAAARRDTATVLGRALSELGEHDEALPLLEASPVDEPTTVALLRSLAAVRGAPAALQRYDEVRHDLAERLGVDPGPALRAVHAELLAADTPVRSGVRHDPTSLVGREEDIRALRAAVRESRVVSVLGPGGLGKTRLANLLAREAEQPVVHVVELVGVTSPEDVVGEVGSALGVRDSVTGRRVLTPQQRVDLRARAAQALDTAPTLLVLDNCEHVVAAVADLVAYLVATCPRLRVVTTTRAPLAITAERVFPLAQLDDGAAAELFRQRARAARPGLTLEDEAVLGVVRRLDGLPLAVELAAARVRVMSVEDVARRLDDRFALLRRGDRSAPDRHATLLAVIDWSWNLLAPGEQRALRRLSVFHDGFSLAAADAVVGHDALEELQSLVDQSLLTVSDEGSSVRYRMLETVREFGRLRLRDAAEEAEAEEARLAWAADLTARLGERLWTREQVAAVRALTVEEVNLADCLRTALSAGDPWAVARLLSTLAAYWTIRGENVRLVALAGAVDAALAGWRPQPEQVDTALWAAAMVVMNTNIGDAAPANACLALLQECAERVTDPRLRGIVEVLACHDPTDADRSVERLDEAAGRVHHLAAVLARMWAGHHRENVGDPLGAIAEAEHGLALTSDDDGPWVAALLHSLLGTLHAQLGHHEEAVQHALAALPVLDALDAVDDAVQSRAMLAVHAMSLGRLEEAEGWLAQVDRTSTGAPGFGGAFVALSARAELALARGQVTSGLERYREAVVALATLAVPGLGGPNGLEPWCLYGESTATTAYAVHGDGDDGADLYAGLLAKAPAVLDAGRAHLDYPVAGLVLHALGAWALLRSAAPVEDAVRLLVLAERFAYPRFVPTMSPAHTDGVAEERAPGLADRVRAEYATATAPALLPAARAAVEAVAGPAHILRE</sequence>
<dbReference type="PANTHER" id="PTHR47691:SF3">
    <property type="entry name" value="HTH-TYPE TRANSCRIPTIONAL REGULATOR RV0890C-RELATED"/>
    <property type="match status" value="1"/>
</dbReference>
<dbReference type="InterPro" id="IPR003593">
    <property type="entry name" value="AAA+_ATPase"/>
</dbReference>
<reference evidence="6 7" key="1">
    <citation type="submission" date="2020-08" db="EMBL/GenBank/DDBJ databases">
        <title>Genome sequence of Phycicoccus endophyticus JCM 31784T.</title>
        <authorList>
            <person name="Hyun D.-W."/>
            <person name="Bae J.-W."/>
        </authorList>
    </citation>
    <scope>NUCLEOTIDE SEQUENCE [LARGE SCALE GENOMIC DNA]</scope>
    <source>
        <strain evidence="6 7">JCM 31784</strain>
    </source>
</reference>
<dbReference type="GO" id="GO:0003677">
    <property type="term" value="F:DNA binding"/>
    <property type="evidence" value="ECO:0007669"/>
    <property type="project" value="UniProtKB-KW"/>
</dbReference>
<proteinExistence type="inferred from homology"/>